<dbReference type="OrthoDB" id="2994945at2759"/>
<evidence type="ECO:0000313" key="1">
    <source>
        <dbReference type="EMBL" id="KIK19398.1"/>
    </source>
</evidence>
<dbReference type="Proteomes" id="UP000054018">
    <property type="component" value="Unassembled WGS sequence"/>
</dbReference>
<reference evidence="1 2" key="1">
    <citation type="submission" date="2014-04" db="EMBL/GenBank/DDBJ databases">
        <authorList>
            <consortium name="DOE Joint Genome Institute"/>
            <person name="Kuo A."/>
            <person name="Kohler A."/>
            <person name="Costa M.D."/>
            <person name="Nagy L.G."/>
            <person name="Floudas D."/>
            <person name="Copeland A."/>
            <person name="Barry K.W."/>
            <person name="Cichocki N."/>
            <person name="Veneault-Fourrey C."/>
            <person name="LaButti K."/>
            <person name="Lindquist E.A."/>
            <person name="Lipzen A."/>
            <person name="Lundell T."/>
            <person name="Morin E."/>
            <person name="Murat C."/>
            <person name="Sun H."/>
            <person name="Tunlid A."/>
            <person name="Henrissat B."/>
            <person name="Grigoriev I.V."/>
            <person name="Hibbett D.S."/>
            <person name="Martin F."/>
            <person name="Nordberg H.P."/>
            <person name="Cantor M.N."/>
            <person name="Hua S.X."/>
        </authorList>
    </citation>
    <scope>NUCLEOTIDE SEQUENCE [LARGE SCALE GENOMIC DNA]</scope>
    <source>
        <strain evidence="1 2">441</strain>
    </source>
</reference>
<evidence type="ECO:0000313" key="2">
    <source>
        <dbReference type="Proteomes" id="UP000054018"/>
    </source>
</evidence>
<organism evidence="1 2">
    <name type="scientific">Pisolithus microcarpus 441</name>
    <dbReference type="NCBI Taxonomy" id="765257"/>
    <lineage>
        <taxon>Eukaryota</taxon>
        <taxon>Fungi</taxon>
        <taxon>Dikarya</taxon>
        <taxon>Basidiomycota</taxon>
        <taxon>Agaricomycotina</taxon>
        <taxon>Agaricomycetes</taxon>
        <taxon>Agaricomycetidae</taxon>
        <taxon>Boletales</taxon>
        <taxon>Sclerodermatineae</taxon>
        <taxon>Pisolithaceae</taxon>
        <taxon>Pisolithus</taxon>
    </lineage>
</organism>
<dbReference type="STRING" id="765257.A0A0C9ZHD6"/>
<sequence>PRLLNCEDTEYLLQLIRQKPDYFLNELLHLLQTNCFISIHFSVIHNELEHAGMSRKKLKSVAIERNDELQAKFVAWMAQYDPANLGFIDEVLKDKRMLSRHYGCSREG</sequence>
<dbReference type="HOGENOM" id="CLU_2203311_0_0_1"/>
<gene>
    <name evidence="1" type="ORF">PISMIDRAFT_107571</name>
</gene>
<protein>
    <submittedName>
        <fullName evidence="1">Uncharacterized protein</fullName>
    </submittedName>
</protein>
<dbReference type="AlphaFoldDB" id="A0A0C9ZHD6"/>
<feature type="non-terminal residue" evidence="1">
    <location>
        <position position="1"/>
    </location>
</feature>
<reference evidence="2" key="2">
    <citation type="submission" date="2015-01" db="EMBL/GenBank/DDBJ databases">
        <title>Evolutionary Origins and Diversification of the Mycorrhizal Mutualists.</title>
        <authorList>
            <consortium name="DOE Joint Genome Institute"/>
            <consortium name="Mycorrhizal Genomics Consortium"/>
            <person name="Kohler A."/>
            <person name="Kuo A."/>
            <person name="Nagy L.G."/>
            <person name="Floudas D."/>
            <person name="Copeland A."/>
            <person name="Barry K.W."/>
            <person name="Cichocki N."/>
            <person name="Veneault-Fourrey C."/>
            <person name="LaButti K."/>
            <person name="Lindquist E.A."/>
            <person name="Lipzen A."/>
            <person name="Lundell T."/>
            <person name="Morin E."/>
            <person name="Murat C."/>
            <person name="Riley R."/>
            <person name="Ohm R."/>
            <person name="Sun H."/>
            <person name="Tunlid A."/>
            <person name="Henrissat B."/>
            <person name="Grigoriev I.V."/>
            <person name="Hibbett D.S."/>
            <person name="Martin F."/>
        </authorList>
    </citation>
    <scope>NUCLEOTIDE SEQUENCE [LARGE SCALE GENOMIC DNA]</scope>
    <source>
        <strain evidence="2">441</strain>
    </source>
</reference>
<dbReference type="EMBL" id="KN833784">
    <property type="protein sequence ID" value="KIK19398.1"/>
    <property type="molecule type" value="Genomic_DNA"/>
</dbReference>
<proteinExistence type="predicted"/>
<name>A0A0C9ZHD6_9AGAM</name>
<keyword evidence="2" id="KW-1185">Reference proteome</keyword>
<accession>A0A0C9ZHD6</accession>